<accession>A0A553PQ07</accession>
<feature type="transmembrane region" description="Helical" evidence="1">
    <location>
        <begin position="12"/>
        <end position="29"/>
    </location>
</feature>
<organism evidence="2 3">
    <name type="scientific">Tigriopus californicus</name>
    <name type="common">Marine copepod</name>
    <dbReference type="NCBI Taxonomy" id="6832"/>
    <lineage>
        <taxon>Eukaryota</taxon>
        <taxon>Metazoa</taxon>
        <taxon>Ecdysozoa</taxon>
        <taxon>Arthropoda</taxon>
        <taxon>Crustacea</taxon>
        <taxon>Multicrustacea</taxon>
        <taxon>Hexanauplia</taxon>
        <taxon>Copepoda</taxon>
        <taxon>Harpacticoida</taxon>
        <taxon>Harpacticidae</taxon>
        <taxon>Tigriopus</taxon>
    </lineage>
</organism>
<dbReference type="EMBL" id="VCGU01000002">
    <property type="protein sequence ID" value="TRY79768.1"/>
    <property type="molecule type" value="Genomic_DNA"/>
</dbReference>
<feature type="non-terminal residue" evidence="2">
    <location>
        <position position="261"/>
    </location>
</feature>
<reference evidence="2 3" key="1">
    <citation type="journal article" date="2018" name="Nat. Ecol. Evol.">
        <title>Genomic signatures of mitonuclear coevolution across populations of Tigriopus californicus.</title>
        <authorList>
            <person name="Barreto F.S."/>
            <person name="Watson E.T."/>
            <person name="Lima T.G."/>
            <person name="Willett C.S."/>
            <person name="Edmands S."/>
            <person name="Li W."/>
            <person name="Burton R.S."/>
        </authorList>
    </citation>
    <scope>NUCLEOTIDE SEQUENCE [LARGE SCALE GENOMIC DNA]</scope>
    <source>
        <strain evidence="2 3">San Diego</strain>
    </source>
</reference>
<gene>
    <name evidence="2" type="ORF">TCAL_16091</name>
</gene>
<dbReference type="AlphaFoldDB" id="A0A553PQ07"/>
<name>A0A553PQ07_TIGCA</name>
<comment type="caution">
    <text evidence="2">The sequence shown here is derived from an EMBL/GenBank/DDBJ whole genome shotgun (WGS) entry which is preliminary data.</text>
</comment>
<dbReference type="Proteomes" id="UP000318571">
    <property type="component" value="Chromosome 6"/>
</dbReference>
<evidence type="ECO:0000256" key="1">
    <source>
        <dbReference type="SAM" id="Phobius"/>
    </source>
</evidence>
<proteinExistence type="predicted"/>
<sequence length="261" mass="29998">MMDFVKHWRQWRIYSLPVLIMFSLVVVSMRRPEQGHSIPLENFIPVENADPKREIFQKMKVSQCGCSKLVPTNEIPPNPIWDQGNTTCSLDTWIRGPHQGVIGFTYFEHPAKTDKAKSRDYLQGVQDNLELMKEYYPGFVMRLFSQSLTRVEHAQIILADDGICNISQNPRLGNATVLYALLWRFLPVIDAQVDTFFSRDLDSRINAREAAAVGRVPRFPKNVPRHAGSSRSHGLHHGWNVGAKVSKMRRHLLLSFRSLFK</sequence>
<evidence type="ECO:0000313" key="2">
    <source>
        <dbReference type="EMBL" id="TRY79768.1"/>
    </source>
</evidence>
<keyword evidence="1" id="KW-1133">Transmembrane helix</keyword>
<keyword evidence="3" id="KW-1185">Reference proteome</keyword>
<keyword evidence="1" id="KW-0472">Membrane</keyword>
<evidence type="ECO:0000313" key="3">
    <source>
        <dbReference type="Proteomes" id="UP000318571"/>
    </source>
</evidence>
<protein>
    <submittedName>
        <fullName evidence="2">Uncharacterized protein</fullName>
    </submittedName>
</protein>
<keyword evidence="1" id="KW-0812">Transmembrane</keyword>